<sequence length="49" mass="5457">MLPKLRKNCESVTLQPPTPIGNSVCPKFICRTANAGTQLWHEGGYLSIW</sequence>
<reference evidence="1" key="1">
    <citation type="submission" date="2018-02" db="EMBL/GenBank/DDBJ databases">
        <title>Rhizophora mucronata_Transcriptome.</title>
        <authorList>
            <person name="Meera S.P."/>
            <person name="Sreeshan A."/>
            <person name="Augustine A."/>
        </authorList>
    </citation>
    <scope>NUCLEOTIDE SEQUENCE</scope>
    <source>
        <tissue evidence="1">Leaf</tissue>
    </source>
</reference>
<name>A0A2P2P5C3_RHIMU</name>
<protein>
    <submittedName>
        <fullName evidence="1">Uncharacterized protein</fullName>
    </submittedName>
</protein>
<dbReference type="AlphaFoldDB" id="A0A2P2P5C3"/>
<dbReference type="EMBL" id="GGEC01069423">
    <property type="protein sequence ID" value="MBX49907.1"/>
    <property type="molecule type" value="Transcribed_RNA"/>
</dbReference>
<proteinExistence type="predicted"/>
<evidence type="ECO:0000313" key="1">
    <source>
        <dbReference type="EMBL" id="MBX49907.1"/>
    </source>
</evidence>
<accession>A0A2P2P5C3</accession>
<organism evidence="1">
    <name type="scientific">Rhizophora mucronata</name>
    <name type="common">Asiatic mangrove</name>
    <dbReference type="NCBI Taxonomy" id="61149"/>
    <lineage>
        <taxon>Eukaryota</taxon>
        <taxon>Viridiplantae</taxon>
        <taxon>Streptophyta</taxon>
        <taxon>Embryophyta</taxon>
        <taxon>Tracheophyta</taxon>
        <taxon>Spermatophyta</taxon>
        <taxon>Magnoliopsida</taxon>
        <taxon>eudicotyledons</taxon>
        <taxon>Gunneridae</taxon>
        <taxon>Pentapetalae</taxon>
        <taxon>rosids</taxon>
        <taxon>fabids</taxon>
        <taxon>Malpighiales</taxon>
        <taxon>Rhizophoraceae</taxon>
        <taxon>Rhizophora</taxon>
    </lineage>
</organism>